<evidence type="ECO:0000256" key="3">
    <source>
        <dbReference type="SAM" id="Coils"/>
    </source>
</evidence>
<feature type="region of interest" description="Disordered" evidence="4">
    <location>
        <begin position="326"/>
        <end position="366"/>
    </location>
</feature>
<dbReference type="InterPro" id="IPR053246">
    <property type="entry name" value="NS_splicing_regulatory_protein"/>
</dbReference>
<protein>
    <recommendedName>
        <fullName evidence="5">Nuclear speckle splicing regulatory protein 1 N-terminal domain-containing protein</fullName>
    </recommendedName>
</protein>
<accession>A0A9Q3F5B5</accession>
<feature type="region of interest" description="Disordered" evidence="4">
    <location>
        <begin position="1"/>
        <end position="82"/>
    </location>
</feature>
<evidence type="ECO:0000256" key="2">
    <source>
        <dbReference type="ARBA" id="ARBA00023054"/>
    </source>
</evidence>
<feature type="region of interest" description="Disordered" evidence="4">
    <location>
        <begin position="381"/>
        <end position="405"/>
    </location>
</feature>
<comment type="similarity">
    <text evidence="1">Belongs to the NSRP1 family.</text>
</comment>
<dbReference type="Proteomes" id="UP000765509">
    <property type="component" value="Unassembled WGS sequence"/>
</dbReference>
<feature type="region of interest" description="Disordered" evidence="4">
    <location>
        <begin position="300"/>
        <end position="319"/>
    </location>
</feature>
<reference evidence="6" key="1">
    <citation type="submission" date="2021-03" db="EMBL/GenBank/DDBJ databases">
        <title>Draft genome sequence of rust myrtle Austropuccinia psidii MF-1, a brazilian biotype.</title>
        <authorList>
            <person name="Quecine M.C."/>
            <person name="Pachon D.M.R."/>
            <person name="Bonatelli M.L."/>
            <person name="Correr F.H."/>
            <person name="Franceschini L.M."/>
            <person name="Leite T.F."/>
            <person name="Margarido G.R.A."/>
            <person name="Almeida C.A."/>
            <person name="Ferrarezi J.A."/>
            <person name="Labate C.A."/>
        </authorList>
    </citation>
    <scope>NUCLEOTIDE SEQUENCE</scope>
    <source>
        <strain evidence="6">MF-1</strain>
    </source>
</reference>
<keyword evidence="2 3" id="KW-0175">Coiled coil</keyword>
<dbReference type="Pfam" id="PF09745">
    <property type="entry name" value="NSRP1_N"/>
    <property type="match status" value="1"/>
</dbReference>
<feature type="compositionally biased region" description="Low complexity" evidence="4">
    <location>
        <begin position="1"/>
        <end position="39"/>
    </location>
</feature>
<evidence type="ECO:0000313" key="7">
    <source>
        <dbReference type="Proteomes" id="UP000765509"/>
    </source>
</evidence>
<proteinExistence type="inferred from homology"/>
<organism evidence="6 7">
    <name type="scientific">Austropuccinia psidii MF-1</name>
    <dbReference type="NCBI Taxonomy" id="1389203"/>
    <lineage>
        <taxon>Eukaryota</taxon>
        <taxon>Fungi</taxon>
        <taxon>Dikarya</taxon>
        <taxon>Basidiomycota</taxon>
        <taxon>Pucciniomycotina</taxon>
        <taxon>Pucciniomycetes</taxon>
        <taxon>Pucciniales</taxon>
        <taxon>Sphaerophragmiaceae</taxon>
        <taxon>Austropuccinia</taxon>
    </lineage>
</organism>
<evidence type="ECO:0000256" key="4">
    <source>
        <dbReference type="SAM" id="MobiDB-lite"/>
    </source>
</evidence>
<dbReference type="PANTHER" id="PTHR47845:SF1">
    <property type="entry name" value="NUCLEAR SPECKLE SPLICING REGULATORY PROTEIN 1 HOMOLOG"/>
    <property type="match status" value="1"/>
</dbReference>
<sequence length="436" mass="49139">MSAIKFSLSSSAASSKTASISKANKSINSSTSKLKSKSILNDEDEEENNISSSPKKLFSSSNSLSLLNQQKSQTKLNRQQKIKQEEALKIDSNVFAYDEVYDDMKSVEKEIKLEKIKNGAERKPQYISGLIQTAKQREIDRIRAEDKMVQRERETEGLEFADKDAFVTPAYLKQQEELKKAEEEERLKADKVTPSKDGMALFYKNILNENAKRHEATMEAVVKRKAKTNNSLGLAATLSASQTTSGTVTSYVQPPQYDPEPEIVPSDVKLAAEIEAKLGQKVDLDDEGKIIDHRQLLTGGLNLGPPKLIGPQKPKKAGFGLSIAERARQEREKAEAEAEERRKEEEKDLEDEEGLSQAEKLKLSRERQSRLLQQQLLELDNKKRRSEEETKIENAKKAARRNDDSKIEALRLKAIERRKAREQAHKESQEATLSAV</sequence>
<dbReference type="PANTHER" id="PTHR47845">
    <property type="entry name" value="NUCLEAR SPECKLE SPLICING REGULATORY PROTEIN 1 HOMOLOG"/>
    <property type="match status" value="1"/>
</dbReference>
<evidence type="ECO:0000259" key="5">
    <source>
        <dbReference type="Pfam" id="PF09745"/>
    </source>
</evidence>
<evidence type="ECO:0000256" key="1">
    <source>
        <dbReference type="ARBA" id="ARBA00010126"/>
    </source>
</evidence>
<feature type="domain" description="Nuclear speckle splicing regulatory protein 1 N-terminal" evidence="5">
    <location>
        <begin position="82"/>
        <end position="191"/>
    </location>
</feature>
<dbReference type="InterPro" id="IPR018612">
    <property type="entry name" value="NSRP1_N"/>
</dbReference>
<feature type="coiled-coil region" evidence="3">
    <location>
        <begin position="171"/>
        <end position="224"/>
    </location>
</feature>
<evidence type="ECO:0000313" key="6">
    <source>
        <dbReference type="EMBL" id="MBW0532789.1"/>
    </source>
</evidence>
<keyword evidence="7" id="KW-1185">Reference proteome</keyword>
<dbReference type="AlphaFoldDB" id="A0A9Q3F5B5"/>
<dbReference type="GO" id="GO:0000381">
    <property type="term" value="P:regulation of alternative mRNA splicing, via spliceosome"/>
    <property type="evidence" value="ECO:0007669"/>
    <property type="project" value="InterPro"/>
</dbReference>
<comment type="caution">
    <text evidence="6">The sequence shown here is derived from an EMBL/GenBank/DDBJ whole genome shotgun (WGS) entry which is preliminary data.</text>
</comment>
<name>A0A9Q3F5B5_9BASI</name>
<dbReference type="OrthoDB" id="446635at2759"/>
<dbReference type="EMBL" id="AVOT02038023">
    <property type="protein sequence ID" value="MBW0532789.1"/>
    <property type="molecule type" value="Genomic_DNA"/>
</dbReference>
<feature type="compositionally biased region" description="Low complexity" evidence="4">
    <location>
        <begin position="49"/>
        <end position="77"/>
    </location>
</feature>
<gene>
    <name evidence="6" type="ORF">O181_072504</name>
</gene>
<feature type="compositionally biased region" description="Basic and acidic residues" evidence="4">
    <location>
        <begin position="326"/>
        <end position="346"/>
    </location>
</feature>